<dbReference type="EMBL" id="CAUOFW020006980">
    <property type="protein sequence ID" value="CAK9177163.1"/>
    <property type="molecule type" value="Genomic_DNA"/>
</dbReference>
<evidence type="ECO:0000256" key="5">
    <source>
        <dbReference type="ARBA" id="ARBA00022741"/>
    </source>
</evidence>
<evidence type="ECO:0000256" key="1">
    <source>
        <dbReference type="ARBA" id="ARBA00001946"/>
    </source>
</evidence>
<evidence type="ECO:0000313" key="15">
    <source>
        <dbReference type="Proteomes" id="UP001642360"/>
    </source>
</evidence>
<evidence type="ECO:0000256" key="7">
    <source>
        <dbReference type="ARBA" id="ARBA00022840"/>
    </source>
</evidence>
<evidence type="ECO:0000256" key="2">
    <source>
        <dbReference type="ARBA" id="ARBA00022533"/>
    </source>
</evidence>
<dbReference type="InterPro" id="IPR035966">
    <property type="entry name" value="PKF_sf"/>
</dbReference>
<dbReference type="Gene3D" id="3.40.50.450">
    <property type="match status" value="2"/>
</dbReference>
<evidence type="ECO:0000259" key="12">
    <source>
        <dbReference type="Pfam" id="PF00365"/>
    </source>
</evidence>
<proteinExistence type="predicted"/>
<dbReference type="GO" id="GO:0005524">
    <property type="term" value="F:ATP binding"/>
    <property type="evidence" value="ECO:0007669"/>
    <property type="project" value="UniProtKB-KW"/>
</dbReference>
<keyword evidence="9" id="KW-0324">Glycolysis</keyword>
<feature type="domain" description="Phosphofructokinase" evidence="12">
    <location>
        <begin position="206"/>
        <end position="354"/>
    </location>
</feature>
<dbReference type="InterPro" id="IPR022953">
    <property type="entry name" value="ATP_PFK"/>
</dbReference>
<comment type="catalytic activity">
    <reaction evidence="10">
        <text>beta-D-fructose 6-phosphate + ATP = beta-D-fructose 1,6-bisphosphate + ADP + H(+)</text>
        <dbReference type="Rhea" id="RHEA:16109"/>
        <dbReference type="ChEBI" id="CHEBI:15378"/>
        <dbReference type="ChEBI" id="CHEBI:30616"/>
        <dbReference type="ChEBI" id="CHEBI:32966"/>
        <dbReference type="ChEBI" id="CHEBI:57634"/>
        <dbReference type="ChEBI" id="CHEBI:456216"/>
        <dbReference type="EC" id="2.7.1.11"/>
    </reaction>
</comment>
<name>A0ABC8UM93_9AQUA</name>
<evidence type="ECO:0000313" key="13">
    <source>
        <dbReference type="EMBL" id="CAK9177163.1"/>
    </source>
</evidence>
<keyword evidence="3" id="KW-0808">Transferase</keyword>
<reference evidence="14 15" key="1">
    <citation type="submission" date="2024-02" db="EMBL/GenBank/DDBJ databases">
        <authorList>
            <person name="Vignale AGUSTIN F."/>
            <person name="Sosa J E."/>
            <person name="Modenutti C."/>
        </authorList>
    </citation>
    <scope>NUCLEOTIDE SEQUENCE [LARGE SCALE GENOMIC DNA]</scope>
</reference>
<dbReference type="GO" id="GO:0005737">
    <property type="term" value="C:cytoplasm"/>
    <property type="evidence" value="ECO:0007669"/>
    <property type="project" value="UniProtKB-ARBA"/>
</dbReference>
<evidence type="ECO:0000256" key="6">
    <source>
        <dbReference type="ARBA" id="ARBA00022777"/>
    </source>
</evidence>
<keyword evidence="2" id="KW-0021">Allosteric enzyme</keyword>
<feature type="domain" description="Phosphofructokinase" evidence="12">
    <location>
        <begin position="88"/>
        <end position="198"/>
    </location>
</feature>
<dbReference type="GO" id="GO:0003872">
    <property type="term" value="F:6-phosphofructokinase activity"/>
    <property type="evidence" value="ECO:0007669"/>
    <property type="project" value="UniProtKB-EC"/>
</dbReference>
<dbReference type="Pfam" id="PF00365">
    <property type="entry name" value="PFK"/>
    <property type="match status" value="2"/>
</dbReference>
<dbReference type="GO" id="GO:0046872">
    <property type="term" value="F:metal ion binding"/>
    <property type="evidence" value="ECO:0007669"/>
    <property type="project" value="UniProtKB-KW"/>
</dbReference>
<keyword evidence="7" id="KW-0067">ATP-binding</keyword>
<gene>
    <name evidence="13" type="ORF">ILEXP_LOCUS47032</name>
    <name evidence="14" type="ORF">ILEXP_LOCUS52325</name>
</gene>
<dbReference type="PIRSF" id="PIRSF000534">
    <property type="entry name" value="PPi_PFK_TP0108"/>
    <property type="match status" value="1"/>
</dbReference>
<evidence type="ECO:0000256" key="10">
    <source>
        <dbReference type="ARBA" id="ARBA00048070"/>
    </source>
</evidence>
<evidence type="ECO:0000256" key="3">
    <source>
        <dbReference type="ARBA" id="ARBA00022679"/>
    </source>
</evidence>
<dbReference type="InterPro" id="IPR012004">
    <property type="entry name" value="PyroP-dep_PFK_TP0108"/>
</dbReference>
<accession>A0ABC8UM93</accession>
<keyword evidence="4" id="KW-0479">Metal-binding</keyword>
<dbReference type="InterPro" id="IPR050929">
    <property type="entry name" value="PFKA"/>
</dbReference>
<evidence type="ECO:0000256" key="8">
    <source>
        <dbReference type="ARBA" id="ARBA00022842"/>
    </source>
</evidence>
<dbReference type="Proteomes" id="UP001642360">
    <property type="component" value="Unassembled WGS sequence"/>
</dbReference>
<dbReference type="EMBL" id="CAUOFW020008279">
    <property type="protein sequence ID" value="CAK9182185.1"/>
    <property type="molecule type" value="Genomic_DNA"/>
</dbReference>
<comment type="caution">
    <text evidence="14">The sequence shown here is derived from an EMBL/GenBank/DDBJ whole genome shotgun (WGS) entry which is preliminary data.</text>
</comment>
<dbReference type="InterPro" id="IPR000023">
    <property type="entry name" value="Phosphofructokinase_dom"/>
</dbReference>
<feature type="region of interest" description="Disordered" evidence="11">
    <location>
        <begin position="1"/>
        <end position="21"/>
    </location>
</feature>
<keyword evidence="5" id="KW-0547">Nucleotide-binding</keyword>
<feature type="compositionally biased region" description="Polar residues" evidence="11">
    <location>
        <begin position="1"/>
        <end position="20"/>
    </location>
</feature>
<dbReference type="Gene3D" id="3.40.50.460">
    <property type="entry name" value="Phosphofructokinase domain"/>
    <property type="match status" value="1"/>
</dbReference>
<keyword evidence="15" id="KW-1185">Reference proteome</keyword>
<dbReference type="PRINTS" id="PR00476">
    <property type="entry name" value="PHFRCTKINASE"/>
</dbReference>
<comment type="cofactor">
    <cofactor evidence="1">
        <name>Mg(2+)</name>
        <dbReference type="ChEBI" id="CHEBI:18420"/>
    </cofactor>
</comment>
<protein>
    <recommendedName>
        <fullName evidence="12">Phosphofructokinase domain-containing protein</fullName>
    </recommendedName>
</protein>
<evidence type="ECO:0000256" key="9">
    <source>
        <dbReference type="ARBA" id="ARBA00023152"/>
    </source>
</evidence>
<dbReference type="PANTHER" id="PTHR45770">
    <property type="entry name" value="ATP-DEPENDENT 6-PHOSPHOFRUCTOKINASE 1"/>
    <property type="match status" value="1"/>
</dbReference>
<dbReference type="AlphaFoldDB" id="A0ABC8UM93"/>
<organism evidence="14 15">
    <name type="scientific">Ilex paraguariensis</name>
    <name type="common">yerba mate</name>
    <dbReference type="NCBI Taxonomy" id="185542"/>
    <lineage>
        <taxon>Eukaryota</taxon>
        <taxon>Viridiplantae</taxon>
        <taxon>Streptophyta</taxon>
        <taxon>Embryophyta</taxon>
        <taxon>Tracheophyta</taxon>
        <taxon>Spermatophyta</taxon>
        <taxon>Magnoliopsida</taxon>
        <taxon>eudicotyledons</taxon>
        <taxon>Gunneridae</taxon>
        <taxon>Pentapetalae</taxon>
        <taxon>asterids</taxon>
        <taxon>campanulids</taxon>
        <taxon>Aquifoliales</taxon>
        <taxon>Aquifoliaceae</taxon>
        <taxon>Ilex</taxon>
    </lineage>
</organism>
<evidence type="ECO:0000256" key="11">
    <source>
        <dbReference type="SAM" id="MobiDB-lite"/>
    </source>
</evidence>
<keyword evidence="8" id="KW-0460">Magnesium</keyword>
<evidence type="ECO:0000313" key="14">
    <source>
        <dbReference type="EMBL" id="CAK9182185.1"/>
    </source>
</evidence>
<sequence>MAVSSPECTTNAINDANNQNYDHHDHQEASLSFPPVNLQKLTHLTDYIENLQTYTNPLQRNPFNFRGNLAYLRAGPRKRIFFEPSHVRAAIVTCGGLCPGLGTVIRELVVGLWELYGVREILGIKAGYCGFHSFEPVLLNPKLVHNWHKRGGTVLETSRGGFDVDKIINAIQDRGCNQVYIIGGDGTMRGAVKIFKEIRCRKLNVAVNGVGLVKLMGRSTGHIALHATLSSRDVDCCLIPENEFYLEGKGGLFEFLGDRLEQNGHAVLVVAEGAGQDVIPGTEAQKHDRDESGNQVFLDVGGWLKSELKQWWDRDHPNELFMVKYVDPTYMIRAVPANATDNLYCTLLAHSAIHGVMAGYTGFVPGPINGNYVYIPVEEVAQAKNVVDTKDHKWAWVRSVTNQPDFVRN</sequence>
<evidence type="ECO:0000256" key="4">
    <source>
        <dbReference type="ARBA" id="ARBA00022723"/>
    </source>
</evidence>
<dbReference type="SUPFAM" id="SSF53784">
    <property type="entry name" value="Phosphofructokinase"/>
    <property type="match status" value="1"/>
</dbReference>
<keyword evidence="6" id="KW-0418">Kinase</keyword>